<accession>A0ACB9NY96</accession>
<evidence type="ECO:0000313" key="1">
    <source>
        <dbReference type="EMBL" id="KAI4340549.1"/>
    </source>
</evidence>
<comment type="caution">
    <text evidence="1">The sequence shown here is derived from an EMBL/GenBank/DDBJ whole genome shotgun (WGS) entry which is preliminary data.</text>
</comment>
<organism evidence="1 2">
    <name type="scientific">Melastoma candidum</name>
    <dbReference type="NCBI Taxonomy" id="119954"/>
    <lineage>
        <taxon>Eukaryota</taxon>
        <taxon>Viridiplantae</taxon>
        <taxon>Streptophyta</taxon>
        <taxon>Embryophyta</taxon>
        <taxon>Tracheophyta</taxon>
        <taxon>Spermatophyta</taxon>
        <taxon>Magnoliopsida</taxon>
        <taxon>eudicotyledons</taxon>
        <taxon>Gunneridae</taxon>
        <taxon>Pentapetalae</taxon>
        <taxon>rosids</taxon>
        <taxon>malvids</taxon>
        <taxon>Myrtales</taxon>
        <taxon>Melastomataceae</taxon>
        <taxon>Melastomatoideae</taxon>
        <taxon>Melastomateae</taxon>
        <taxon>Melastoma</taxon>
    </lineage>
</organism>
<gene>
    <name evidence="1" type="ORF">MLD38_025374</name>
</gene>
<reference evidence="2" key="1">
    <citation type="journal article" date="2023" name="Front. Plant Sci.">
        <title>Chromosomal-level genome assembly of Melastoma candidum provides insights into trichome evolution.</title>
        <authorList>
            <person name="Zhong Y."/>
            <person name="Wu W."/>
            <person name="Sun C."/>
            <person name="Zou P."/>
            <person name="Liu Y."/>
            <person name="Dai S."/>
            <person name="Zhou R."/>
        </authorList>
    </citation>
    <scope>NUCLEOTIDE SEQUENCE [LARGE SCALE GENOMIC DNA]</scope>
</reference>
<protein>
    <submittedName>
        <fullName evidence="1">Uncharacterized protein</fullName>
    </submittedName>
</protein>
<keyword evidence="2" id="KW-1185">Reference proteome</keyword>
<dbReference type="EMBL" id="CM042886">
    <property type="protein sequence ID" value="KAI4340549.1"/>
    <property type="molecule type" value="Genomic_DNA"/>
</dbReference>
<dbReference type="Proteomes" id="UP001057402">
    <property type="component" value="Chromosome 7"/>
</dbReference>
<name>A0ACB9NY96_9MYRT</name>
<sequence>MAPPSAASDRIGNDLEVSRNNIHAAIAKSVELRALHSALLHGAYAGDSAAHLLRIGGAASSSPSPLVARSASTHFSAQDYPVFMPSYGDEPYVSESRTPSGTWGSFRFGLGSMTERAPSDCGRENLTSWSGYKSHICPVDGDQKYVNAPSAADNILVASPGLELFKSGRMNSPGDVKSVSSCNRCKPAVITSVQSNTIVPLTNPLPSALPRPTKGHHGSGVFLSWLIPRMKKNRKCENSLRRTASEEVSLRFKDLGTASIEALRRELLDVHEHRDAALAEVTEMRSSLGELRDKLLYLETYCEGLKKALREATEKECCLTGTPMKGKSVNLTEGGPMPVTEEVMMEGFLQIVSEARLSVRQFCKTLISQINEADTALTDSLDSLLRPYKLSINLRYSKVVLHHLEAVINQSLYQDFENCVFRRNGSLKILDPHQYRHSRFAAFVSLRNLSWNEVLKKGTKYYSEEFSRFCDQKMGGVVSTLNWTRPWPESLLQAFFVAAKCVWLLHLLAFSFDTPIRILRVEGVTEFNSEYMEDVFASRQRPQEPCRVKVMVSPGFYVDDSVFRCKVICKYKSVT</sequence>
<proteinExistence type="predicted"/>
<evidence type="ECO:0000313" key="2">
    <source>
        <dbReference type="Proteomes" id="UP001057402"/>
    </source>
</evidence>